<dbReference type="PANTHER" id="PTHR36985:SF1">
    <property type="entry name" value="TRANSLOCATION AND ASSEMBLY MODULE SUBUNIT TAMB"/>
    <property type="match status" value="1"/>
</dbReference>
<dbReference type="Proteomes" id="UP001556636">
    <property type="component" value="Unassembled WGS sequence"/>
</dbReference>
<name>A0ABV3RZD4_9GAMM</name>
<evidence type="ECO:0000313" key="7">
    <source>
        <dbReference type="Proteomes" id="UP001556636"/>
    </source>
</evidence>
<accession>A0ABV3RZD4</accession>
<dbReference type="EMBL" id="JBAKFG010000003">
    <property type="protein sequence ID" value="MEX0373530.1"/>
    <property type="molecule type" value="Genomic_DNA"/>
</dbReference>
<reference evidence="6 7" key="1">
    <citation type="submission" date="2024-02" db="EMBL/GenBank/DDBJ databases">
        <title>New especies of Spiribacter isolated from saline water.</title>
        <authorList>
            <person name="Leon M.J."/>
            <person name="De La Haba R."/>
            <person name="Sanchez-Porro C."/>
            <person name="Ventosa A."/>
        </authorList>
    </citation>
    <scope>NUCLEOTIDE SEQUENCE [LARGE SCALE GENOMIC DNA]</scope>
    <source>
        <strain evidence="7">ag22IC6-196</strain>
    </source>
</reference>
<dbReference type="Pfam" id="PF04357">
    <property type="entry name" value="TamB"/>
    <property type="match status" value="1"/>
</dbReference>
<evidence type="ECO:0000313" key="6">
    <source>
        <dbReference type="EMBL" id="MEX0373530.1"/>
    </source>
</evidence>
<evidence type="ECO:0000256" key="2">
    <source>
        <dbReference type="ARBA" id="ARBA00022692"/>
    </source>
</evidence>
<dbReference type="InterPro" id="IPR007452">
    <property type="entry name" value="TamB_C"/>
</dbReference>
<keyword evidence="7" id="KW-1185">Reference proteome</keyword>
<evidence type="ECO:0000256" key="4">
    <source>
        <dbReference type="ARBA" id="ARBA00023136"/>
    </source>
</evidence>
<organism evidence="6 7">
    <name type="scientific">Spiribacter roseus</name>
    <dbReference type="NCBI Taxonomy" id="1855875"/>
    <lineage>
        <taxon>Bacteria</taxon>
        <taxon>Pseudomonadati</taxon>
        <taxon>Pseudomonadota</taxon>
        <taxon>Gammaproteobacteria</taxon>
        <taxon>Chromatiales</taxon>
        <taxon>Ectothiorhodospiraceae</taxon>
        <taxon>Spiribacter</taxon>
    </lineage>
</organism>
<evidence type="ECO:0000256" key="3">
    <source>
        <dbReference type="ARBA" id="ARBA00022989"/>
    </source>
</evidence>
<protein>
    <submittedName>
        <fullName evidence="6">Translocation/assembly module TamB domain-containing protein</fullName>
    </submittedName>
</protein>
<keyword evidence="4" id="KW-0472">Membrane</keyword>
<comment type="subcellular location">
    <subcellularLocation>
        <location evidence="1">Membrane</location>
        <topology evidence="1">Single-pass membrane protein</topology>
    </subcellularLocation>
</comment>
<gene>
    <name evidence="6" type="ORF">V6X51_08825</name>
</gene>
<dbReference type="RefSeq" id="WP_367951750.1">
    <property type="nucleotide sequence ID" value="NZ_JBAKFG010000003.1"/>
</dbReference>
<keyword evidence="2" id="KW-0812">Transmembrane</keyword>
<evidence type="ECO:0000259" key="5">
    <source>
        <dbReference type="Pfam" id="PF04357"/>
    </source>
</evidence>
<dbReference type="PANTHER" id="PTHR36985">
    <property type="entry name" value="TRANSLOCATION AND ASSEMBLY MODULE SUBUNIT TAMB"/>
    <property type="match status" value="1"/>
</dbReference>
<proteinExistence type="predicted"/>
<evidence type="ECO:0000256" key="1">
    <source>
        <dbReference type="ARBA" id="ARBA00004167"/>
    </source>
</evidence>
<sequence>MPGLRSLLITLMLAVPLAGAWLISTTEGARWLAARAQAFEPALALEITDGSLWHGLQARDLRWRDGDRGLAAEAVAIDWSPRCLLRGQVCVDALRVTGLRLDLPADEAAAASSAPATDPLEALPRRLSLPTLESPVPVRLEQLRIDGLSVQRADRALAAGIDALRLSARVTGRQLDITALSVAGTAGRARLEARVDMGGDWPLEADWRVEPAAALTAGESLTLQGRGEGSLADLRLTGSVRGARTVEFSIGVAALDAPRRLEARIAAGDGVLNLRGRADERIELEGDLQAPSLAPFWPGLEGQLQGDFRVAGRLLQPSLSAALTATDLRVGDLALENARLSADWNGAEGGRARLEVTGLRQGTALRGSGQLTLSGQPDDHRIDLQFEGQSGALPVGLEARLIGGRSAGAREWTGRLQQASLTVDGRTGRLLSTPGLTVGPQRLRLDGHCWAWRSVRACSQPLQATPRSAQWRISLSAVPLALLQPQLPAGVSLPGSVTGTARLEWQADTGASARLTLVSPPSRIELPQPDREQPLVLDYDRIVVDADLTPARAQLRLGLASPDIGQGGFAVQTDPGDASRPLTGRVWLDGVGLAPLAGALPQLRRAEGRVSARGELAGTLAAPRFRGTLRLRDGVLLPSALVEPLTAVDLSAEVAGETARLSGGFAAGDGEASLDGQLDWAGGTLEGAVNLAGEALDVQVGNLAQLTVSPDIRLGVGAETLQLTGRIDVPRARIEPTGGSAGAIRPSPDAVRVDARGRPLAPADEADTGRMLESDLRLRLGDSVRFAARGASGRLAGGLRLRQVGSEGGEAEGVLTLEEAGYEAYGQSLTVQRGRLVFSGPLTRPQLDIEAVRETPGITAGLRITGPADQPRVRLFSDPAMAQADILAVLLTGRPPGQASPGEEALLSRAALSLGVFGGGQLGESLASELGVEDFQIAADGQGEDAQVAVSGYLSPNLMVRYGVGVFEPTTTLSLRYYLTRQFYLEAVSGAESAFDVFYSFDYD</sequence>
<comment type="caution">
    <text evidence="6">The sequence shown here is derived from an EMBL/GenBank/DDBJ whole genome shotgun (WGS) entry which is preliminary data.</text>
</comment>
<feature type="domain" description="Translocation and assembly module TamB C-terminal" evidence="5">
    <location>
        <begin position="667"/>
        <end position="1003"/>
    </location>
</feature>
<keyword evidence="3" id="KW-1133">Transmembrane helix</keyword>